<dbReference type="InterPro" id="IPR045076">
    <property type="entry name" value="MutS"/>
</dbReference>
<protein>
    <recommendedName>
        <fullName evidence="2 8">DNA mismatch repair protein MSH3</fullName>
    </recommendedName>
    <alternativeName>
        <fullName evidence="2 8">DNA mismatch repair protein MSH3</fullName>
    </alternativeName>
</protein>
<evidence type="ECO:0000256" key="9">
    <source>
        <dbReference type="SAM" id="MobiDB-lite"/>
    </source>
</evidence>
<dbReference type="SMART" id="SM00534">
    <property type="entry name" value="MUTSac"/>
    <property type="match status" value="1"/>
</dbReference>
<evidence type="ECO:0000256" key="5">
    <source>
        <dbReference type="ARBA" id="ARBA00023125"/>
    </source>
</evidence>
<dbReference type="InterPro" id="IPR000432">
    <property type="entry name" value="DNA_mismatch_repair_MutS_C"/>
</dbReference>
<dbReference type="InterPro" id="IPR027417">
    <property type="entry name" value="P-loop_NTPase"/>
</dbReference>
<comment type="similarity">
    <text evidence="1">Belongs to the DNA mismatch repair MutS family.</text>
</comment>
<proteinExistence type="inferred from homology"/>
<gene>
    <name evidence="12" type="primary">MSH4</name>
    <name evidence="12" type="ORF">OC846_004832</name>
</gene>
<feature type="region of interest" description="Disordered" evidence="9">
    <location>
        <begin position="877"/>
        <end position="910"/>
    </location>
</feature>
<dbReference type="Proteomes" id="UP001176517">
    <property type="component" value="Unassembled WGS sequence"/>
</dbReference>
<dbReference type="SMART" id="SM00533">
    <property type="entry name" value="MUTSd"/>
    <property type="match status" value="1"/>
</dbReference>
<dbReference type="SUPFAM" id="SSF52540">
    <property type="entry name" value="P-loop containing nucleoside triphosphate hydrolases"/>
    <property type="match status" value="1"/>
</dbReference>
<feature type="compositionally biased region" description="Polar residues" evidence="9">
    <location>
        <begin position="60"/>
        <end position="82"/>
    </location>
</feature>
<dbReference type="PANTHER" id="PTHR11361">
    <property type="entry name" value="DNA MISMATCH REPAIR PROTEIN MUTS FAMILY MEMBER"/>
    <property type="match status" value="1"/>
</dbReference>
<evidence type="ECO:0000259" key="10">
    <source>
        <dbReference type="SMART" id="SM00533"/>
    </source>
</evidence>
<dbReference type="AlphaFoldDB" id="A0AAN6JWJ7"/>
<evidence type="ECO:0000256" key="3">
    <source>
        <dbReference type="ARBA" id="ARBA00022741"/>
    </source>
</evidence>
<evidence type="ECO:0000313" key="12">
    <source>
        <dbReference type="EMBL" id="KAK0547470.1"/>
    </source>
</evidence>
<comment type="subunit">
    <text evidence="7">Heterodimer consisting of MSH2-MSH3 (MutS beta). Forms a ternary complex with MutL alpha (MLH1-PMS1).</text>
</comment>
<evidence type="ECO:0000256" key="7">
    <source>
        <dbReference type="ARBA" id="ARBA00025902"/>
    </source>
</evidence>
<accession>A0AAN6JWJ7</accession>
<feature type="region of interest" description="Disordered" evidence="9">
    <location>
        <begin position="209"/>
        <end position="235"/>
    </location>
</feature>
<organism evidence="12 13">
    <name type="scientific">Tilletia horrida</name>
    <dbReference type="NCBI Taxonomy" id="155126"/>
    <lineage>
        <taxon>Eukaryota</taxon>
        <taxon>Fungi</taxon>
        <taxon>Dikarya</taxon>
        <taxon>Basidiomycota</taxon>
        <taxon>Ustilaginomycotina</taxon>
        <taxon>Exobasidiomycetes</taxon>
        <taxon>Tilletiales</taxon>
        <taxon>Tilletiaceae</taxon>
        <taxon>Tilletia</taxon>
    </lineage>
</organism>
<dbReference type="Gene3D" id="3.30.420.110">
    <property type="entry name" value="MutS, connector domain"/>
    <property type="match status" value="1"/>
</dbReference>
<dbReference type="GO" id="GO:0005524">
    <property type="term" value="F:ATP binding"/>
    <property type="evidence" value="ECO:0007669"/>
    <property type="project" value="UniProtKB-KW"/>
</dbReference>
<dbReference type="Pfam" id="PF05192">
    <property type="entry name" value="MutS_III"/>
    <property type="match status" value="1"/>
</dbReference>
<sequence>MSSIAAAPSTAFYGNHSFPPASRSNQDVASSLQAQSTAALSPFASPSLAADTIRRPPSTRPATGVSSRSNRPATAASVTTSQPPSGICAVIETRGIGREVGIAVMDSDTGRVTLCQLADTQTYIKTVQHLSLTGVAVLLAPGNASTISGASPFPAERSHNPASSHNSVLLQCVQEAFGVNPTYIHRRHWNEKEGAAYIERLIAPDTETATALASEQKTSDTASSRTNVSAPRTQTSSDILSGKVTGTAALTAASSKYYALSAACALFRYLESADNTSFRPSSLMIEYRSPEGVLFIGADTVRALELLENNLNRKSKQCMFGLMNFCATPMAERLLRMNLLQPLTDRDTIESRHDAVEEMVQSEVSLMGIVPRNVQYSARFCTQERYASINQSLKPLGQNKIDADKLISQVCMSERTDLRNAAQVESKIAKVLALRTFLAMHSMDVAAGCFELCECMLSRDIYDLSSELSETHNLPLTLKFATTGFVFELRKDQVQSQRDLPRVFVNVVKGRSKSLTMSTLELKKRNQRMLDSMNEVLLLSDQTVEELRQDITERVGSLFKASEAIAILDMLASFAHLATVQNCVRPELTSSLVVSNGRHPILARFPTQKLVGNDIYATEGKSFTMINGPNMSGKSTYLQQIALLVIMASIGSFVPADYASFPTYDAILTCECRADNLAQQLSSFAAEMRATSFILSAATTRSLVLIDELGRATSTSEGFGFSYAVAEHLLNSGTTTFWATHLTELNVVLSKHFNFCHRTFQVDVSNRGEEVSLEFHHRIINGETSHTNLGLQLARLAGVPKQVCETASKLAAELRESEERQRAKSKANAVLQRRKIIMKLDALLRQTLDVSRLPPKDLRRFLARIQDEATDELYETYTDGESKEAESASLQGCGDGEAMDECPDLTHESG</sequence>
<dbReference type="InterPro" id="IPR007696">
    <property type="entry name" value="DNA_mismatch_repair_MutS_core"/>
</dbReference>
<feature type="domain" description="DNA mismatch repair protein MutS core" evidence="10">
    <location>
        <begin position="314"/>
        <end position="605"/>
    </location>
</feature>
<feature type="region of interest" description="Disordered" evidence="9">
    <location>
        <begin position="46"/>
        <end position="82"/>
    </location>
</feature>
<evidence type="ECO:0000313" key="13">
    <source>
        <dbReference type="Proteomes" id="UP001176517"/>
    </source>
</evidence>
<keyword evidence="13" id="KW-1185">Reference proteome</keyword>
<dbReference type="InterPro" id="IPR036187">
    <property type="entry name" value="DNA_mismatch_repair_MutS_sf"/>
</dbReference>
<evidence type="ECO:0000256" key="2">
    <source>
        <dbReference type="ARBA" id="ARBA00022151"/>
    </source>
</evidence>
<evidence type="ECO:0000256" key="1">
    <source>
        <dbReference type="ARBA" id="ARBA00006271"/>
    </source>
</evidence>
<evidence type="ECO:0000256" key="8">
    <source>
        <dbReference type="ARBA" id="ARBA00073774"/>
    </source>
</evidence>
<keyword evidence="4" id="KW-0067">ATP-binding</keyword>
<evidence type="ECO:0000256" key="6">
    <source>
        <dbReference type="ARBA" id="ARBA00023254"/>
    </source>
</evidence>
<dbReference type="InterPro" id="IPR036678">
    <property type="entry name" value="MutS_con_dom_sf"/>
</dbReference>
<comment type="caution">
    <text evidence="12">The sequence shown here is derived from an EMBL/GenBank/DDBJ whole genome shotgun (WGS) entry which is preliminary data.</text>
</comment>
<dbReference type="Gene3D" id="1.10.1420.10">
    <property type="match status" value="1"/>
</dbReference>
<feature type="domain" description="DNA mismatch repair proteins mutS family" evidence="11">
    <location>
        <begin position="621"/>
        <end position="812"/>
    </location>
</feature>
<evidence type="ECO:0000259" key="11">
    <source>
        <dbReference type="SMART" id="SM00534"/>
    </source>
</evidence>
<reference evidence="12" key="1">
    <citation type="journal article" date="2023" name="PhytoFront">
        <title>Draft Genome Resources of Seven Strains of Tilletia horrida, Causal Agent of Kernel Smut of Rice.</title>
        <authorList>
            <person name="Khanal S."/>
            <person name="Antony Babu S."/>
            <person name="Zhou X.G."/>
        </authorList>
    </citation>
    <scope>NUCLEOTIDE SEQUENCE</scope>
    <source>
        <strain evidence="12">TX6</strain>
    </source>
</reference>
<dbReference type="EMBL" id="JAPDMZ010000160">
    <property type="protein sequence ID" value="KAK0547470.1"/>
    <property type="molecule type" value="Genomic_DNA"/>
</dbReference>
<name>A0AAN6JWJ7_9BASI</name>
<evidence type="ECO:0000256" key="4">
    <source>
        <dbReference type="ARBA" id="ARBA00022840"/>
    </source>
</evidence>
<dbReference type="PANTHER" id="PTHR11361:SF21">
    <property type="entry name" value="MUTS PROTEIN HOMOLOG 4"/>
    <property type="match status" value="1"/>
</dbReference>
<dbReference type="FunFam" id="3.40.50.300:FF:000870">
    <property type="entry name" value="MutS protein homolog 4"/>
    <property type="match status" value="1"/>
</dbReference>
<keyword evidence="5" id="KW-0238">DNA-binding</keyword>
<dbReference type="Gene3D" id="3.40.50.300">
    <property type="entry name" value="P-loop containing nucleotide triphosphate hydrolases"/>
    <property type="match status" value="1"/>
</dbReference>
<keyword evidence="3" id="KW-0547">Nucleotide-binding</keyword>
<dbReference type="SUPFAM" id="SSF48334">
    <property type="entry name" value="DNA repair protein MutS, domain III"/>
    <property type="match status" value="1"/>
</dbReference>
<dbReference type="Pfam" id="PF00488">
    <property type="entry name" value="MutS_V"/>
    <property type="match status" value="1"/>
</dbReference>
<dbReference type="GO" id="GO:0005634">
    <property type="term" value="C:nucleus"/>
    <property type="evidence" value="ECO:0007669"/>
    <property type="project" value="TreeGrafter"/>
</dbReference>
<keyword evidence="6" id="KW-0469">Meiosis</keyword>
<dbReference type="GO" id="GO:0030983">
    <property type="term" value="F:mismatched DNA binding"/>
    <property type="evidence" value="ECO:0007669"/>
    <property type="project" value="InterPro"/>
</dbReference>
<dbReference type="GO" id="GO:0007131">
    <property type="term" value="P:reciprocal meiotic recombination"/>
    <property type="evidence" value="ECO:0007669"/>
    <property type="project" value="TreeGrafter"/>
</dbReference>
<dbReference type="GO" id="GO:0140664">
    <property type="term" value="F:ATP-dependent DNA damage sensor activity"/>
    <property type="evidence" value="ECO:0007669"/>
    <property type="project" value="InterPro"/>
</dbReference>
<dbReference type="GO" id="GO:0006298">
    <property type="term" value="P:mismatch repair"/>
    <property type="evidence" value="ECO:0007669"/>
    <property type="project" value="InterPro"/>
</dbReference>